<accession>X1VXS5</accession>
<reference evidence="1" key="1">
    <citation type="journal article" date="2014" name="Front. Microbiol.">
        <title>High frequency of phylogenetically diverse reductive dehalogenase-homologous genes in deep subseafloor sedimentary metagenomes.</title>
        <authorList>
            <person name="Kawai M."/>
            <person name="Futagami T."/>
            <person name="Toyoda A."/>
            <person name="Takaki Y."/>
            <person name="Nishi S."/>
            <person name="Hori S."/>
            <person name="Arai W."/>
            <person name="Tsubouchi T."/>
            <person name="Morono Y."/>
            <person name="Uchiyama I."/>
            <person name="Ito T."/>
            <person name="Fujiyama A."/>
            <person name="Inagaki F."/>
            <person name="Takami H."/>
        </authorList>
    </citation>
    <scope>NUCLEOTIDE SEQUENCE</scope>
    <source>
        <strain evidence="1">Expedition CK06-06</strain>
    </source>
</reference>
<dbReference type="AlphaFoldDB" id="X1VXS5"/>
<feature type="non-terminal residue" evidence="1">
    <location>
        <position position="51"/>
    </location>
</feature>
<dbReference type="Gene3D" id="3.40.47.10">
    <property type="match status" value="1"/>
</dbReference>
<evidence type="ECO:0008006" key="2">
    <source>
        <dbReference type="Google" id="ProtNLM"/>
    </source>
</evidence>
<name>X1VXS5_9ZZZZ</name>
<protein>
    <recommendedName>
        <fullName evidence="2">Thiolase N-terminal domain-containing protein</fullName>
    </recommendedName>
</protein>
<dbReference type="InterPro" id="IPR016039">
    <property type="entry name" value="Thiolase-like"/>
</dbReference>
<dbReference type="EMBL" id="BARW01037302">
    <property type="protein sequence ID" value="GAJ23946.1"/>
    <property type="molecule type" value="Genomic_DNA"/>
</dbReference>
<dbReference type="SUPFAM" id="SSF53901">
    <property type="entry name" value="Thiolase-like"/>
    <property type="match status" value="1"/>
</dbReference>
<evidence type="ECO:0000313" key="1">
    <source>
        <dbReference type="EMBL" id="GAJ23946.1"/>
    </source>
</evidence>
<proteinExistence type="predicted"/>
<dbReference type="GO" id="GO:0016746">
    <property type="term" value="F:acyltransferase activity"/>
    <property type="evidence" value="ECO:0007669"/>
    <property type="project" value="InterPro"/>
</dbReference>
<organism evidence="1">
    <name type="scientific">marine sediment metagenome</name>
    <dbReference type="NCBI Taxonomy" id="412755"/>
    <lineage>
        <taxon>unclassified sequences</taxon>
        <taxon>metagenomes</taxon>
        <taxon>ecological metagenomes</taxon>
    </lineage>
</organism>
<comment type="caution">
    <text evidence="1">The sequence shown here is derived from an EMBL/GenBank/DDBJ whole genome shotgun (WGS) entry which is preliminary data.</text>
</comment>
<gene>
    <name evidence="1" type="ORF">S12H4_57628</name>
</gene>
<sequence length="51" mass="5496">MAGRVAIVGVGQTRHTSRRDDVNLPEMVGEAVRAALADAQLSIKDIEAFIF</sequence>